<dbReference type="PANTHER" id="PTHR48207">
    <property type="entry name" value="SUCCINATE--HYDROXYMETHYLGLUTARATE COA-TRANSFERASE"/>
    <property type="match status" value="1"/>
</dbReference>
<accession>A0A9X0QZ74</accession>
<dbReference type="Gene3D" id="3.40.50.10540">
    <property type="entry name" value="Crotonobetainyl-coa:carnitine coa-transferase, domain 1"/>
    <property type="match status" value="1"/>
</dbReference>
<organism evidence="2 3">
    <name type="scientific">Siccirubricoccus deserti</name>
    <dbReference type="NCBI Taxonomy" id="2013562"/>
    <lineage>
        <taxon>Bacteria</taxon>
        <taxon>Pseudomonadati</taxon>
        <taxon>Pseudomonadota</taxon>
        <taxon>Alphaproteobacteria</taxon>
        <taxon>Acetobacterales</taxon>
        <taxon>Roseomonadaceae</taxon>
        <taxon>Siccirubricoccus</taxon>
    </lineage>
</organism>
<dbReference type="InterPro" id="IPR023606">
    <property type="entry name" value="CoA-Trfase_III_dom_1_sf"/>
</dbReference>
<dbReference type="Gene3D" id="3.30.1540.10">
    <property type="entry name" value="formyl-coa transferase, domain 3"/>
    <property type="match status" value="1"/>
</dbReference>
<sequence>MAEARPFEGVRILDFTQVLAGPFASYQLALLGADVVKVERREGEDARRNPLSREWAARGMAPSWQAVNAGKRSLTLDLQKPEAVEIIKRLAAEADVVMENFRPGVMDRLGIGYEALSAINPRLIYAAVSGFGHTGPDKGEAGYDGRIQAMSGIMAMTGHPGADPLRAGFAICDLLSGMTAAYGVASALFQRTHTGRGQKVDVSMLDSTLAFLGGQVADWTVGGHQQRQFGNQAVSRRATANLFKAKGGHLLLAVNNDRQYAALVKTLGIEAQVNADPRFADWFLRLENTEALRTVIEAALASDTAASWEERLNAAGAPCARIWRVDEVIEHRQVKARGKLQEVETPWGRLRFATNGFTLAHGDARIDRPAPALSAHTDEVLAAAGFGAAEIAALRENGVI</sequence>
<evidence type="ECO:0000313" key="3">
    <source>
        <dbReference type="Proteomes" id="UP000600101"/>
    </source>
</evidence>
<keyword evidence="3" id="KW-1185">Reference proteome</keyword>
<evidence type="ECO:0000313" key="2">
    <source>
        <dbReference type="EMBL" id="MBC4016671.1"/>
    </source>
</evidence>
<evidence type="ECO:0000256" key="1">
    <source>
        <dbReference type="ARBA" id="ARBA00022679"/>
    </source>
</evidence>
<dbReference type="InterPro" id="IPR044855">
    <property type="entry name" value="CoA-Trfase_III_dom3_sf"/>
</dbReference>
<keyword evidence="1 2" id="KW-0808">Transferase</keyword>
<protein>
    <submittedName>
        <fullName evidence="2">CoA transferase</fullName>
    </submittedName>
</protein>
<name>A0A9X0QZ74_9PROT</name>
<dbReference type="AlphaFoldDB" id="A0A9X0QZ74"/>
<dbReference type="RefSeq" id="WP_186771438.1">
    <property type="nucleotide sequence ID" value="NZ_JACOMF010000017.1"/>
</dbReference>
<dbReference type="InterPro" id="IPR050483">
    <property type="entry name" value="CoA-transferase_III_domain"/>
</dbReference>
<gene>
    <name evidence="2" type="ORF">H7965_15215</name>
</gene>
<dbReference type="GO" id="GO:0008410">
    <property type="term" value="F:CoA-transferase activity"/>
    <property type="evidence" value="ECO:0007669"/>
    <property type="project" value="TreeGrafter"/>
</dbReference>
<reference evidence="2" key="1">
    <citation type="submission" date="2020-08" db="EMBL/GenBank/DDBJ databases">
        <authorList>
            <person name="Hu Y."/>
            <person name="Nguyen S.V."/>
            <person name="Li F."/>
            <person name="Fanning S."/>
        </authorList>
    </citation>
    <scope>NUCLEOTIDE SEQUENCE</scope>
    <source>
        <strain evidence="2">SYSU D8009</strain>
    </source>
</reference>
<dbReference type="PANTHER" id="PTHR48207:SF3">
    <property type="entry name" value="SUCCINATE--HYDROXYMETHYLGLUTARATE COA-TRANSFERASE"/>
    <property type="match status" value="1"/>
</dbReference>
<dbReference type="SUPFAM" id="SSF89796">
    <property type="entry name" value="CoA-transferase family III (CaiB/BaiF)"/>
    <property type="match status" value="1"/>
</dbReference>
<comment type="caution">
    <text evidence="2">The sequence shown here is derived from an EMBL/GenBank/DDBJ whole genome shotgun (WGS) entry which is preliminary data.</text>
</comment>
<proteinExistence type="predicted"/>
<dbReference type="Pfam" id="PF02515">
    <property type="entry name" value="CoA_transf_3"/>
    <property type="match status" value="1"/>
</dbReference>
<dbReference type="Proteomes" id="UP000600101">
    <property type="component" value="Unassembled WGS sequence"/>
</dbReference>
<dbReference type="EMBL" id="JACOMF010000017">
    <property type="protein sequence ID" value="MBC4016671.1"/>
    <property type="molecule type" value="Genomic_DNA"/>
</dbReference>
<dbReference type="InterPro" id="IPR003673">
    <property type="entry name" value="CoA-Trfase_fam_III"/>
</dbReference>